<dbReference type="Pfam" id="PF01624">
    <property type="entry name" value="MutS_I"/>
    <property type="match status" value="1"/>
</dbReference>
<evidence type="ECO:0000256" key="6">
    <source>
        <dbReference type="ARBA" id="ARBA00022840"/>
    </source>
</evidence>
<keyword evidence="5" id="KW-0227">DNA damage</keyword>
<evidence type="ECO:0000256" key="1">
    <source>
        <dbReference type="ARBA" id="ARBA00004123"/>
    </source>
</evidence>
<dbReference type="AlphaFoldDB" id="A0A8K0NNC1"/>
<dbReference type="GO" id="GO:0030983">
    <property type="term" value="F:mismatched DNA binding"/>
    <property type="evidence" value="ECO:0007669"/>
    <property type="project" value="InterPro"/>
</dbReference>
<keyword evidence="17" id="KW-1185">Reference proteome</keyword>
<keyword evidence="7" id="KW-0238">DNA-binding</keyword>
<evidence type="ECO:0000313" key="17">
    <source>
        <dbReference type="Proteomes" id="UP000812966"/>
    </source>
</evidence>
<feature type="region of interest" description="Disordered" evidence="14">
    <location>
        <begin position="102"/>
        <end position="125"/>
    </location>
</feature>
<evidence type="ECO:0000256" key="13">
    <source>
        <dbReference type="ARBA" id="ARBA00073774"/>
    </source>
</evidence>
<feature type="compositionally biased region" description="Acidic residues" evidence="14">
    <location>
        <begin position="201"/>
        <end position="226"/>
    </location>
</feature>
<comment type="function">
    <text evidence="10">Component of the post-replicative DNA mismatch repair system (MMR). Heterodimerizes with MSH2 to form MutS beta, which binds to DNA mismatches thereby initiating DNA repair. MSH3 provides substrate-binding and substrate specificity to the complex. When bound, the MutS beta heterodimer bends the DNA helix and shields approximately 20 base pairs. Acts mainly to repair insertion-deletion loops (IDLs) from 2 to 13 nucleotides in size, but can also repair base-base and single insertion-deletion mismatches that occur during replication. After mismatch binding, forms a ternary complex with the MutL alpha heterodimer, which is thought to be responsible for directing the downstream MMR events, including strand discrimination, excision, and resynthesis. ATP binding and hydrolysis play a pivotal role in mismatch repair functions.</text>
</comment>
<keyword evidence="9" id="KW-0539">Nucleus</keyword>
<dbReference type="InterPro" id="IPR036678">
    <property type="entry name" value="MutS_con_dom_sf"/>
</dbReference>
<keyword evidence="6" id="KW-0067">ATP-binding</keyword>
<evidence type="ECO:0000256" key="7">
    <source>
        <dbReference type="ARBA" id="ARBA00023125"/>
    </source>
</evidence>
<comment type="caution">
    <text evidence="16">The sequence shown here is derived from an EMBL/GenBank/DDBJ whole genome shotgun (WGS) entry which is preliminary data.</text>
</comment>
<dbReference type="InterPro" id="IPR045076">
    <property type="entry name" value="MutS"/>
</dbReference>
<dbReference type="GO" id="GO:0005524">
    <property type="term" value="F:ATP binding"/>
    <property type="evidence" value="ECO:0007669"/>
    <property type="project" value="UniProtKB-KW"/>
</dbReference>
<dbReference type="GO" id="GO:0005634">
    <property type="term" value="C:nucleus"/>
    <property type="evidence" value="ECO:0007669"/>
    <property type="project" value="UniProtKB-SubCell"/>
</dbReference>
<dbReference type="EMBL" id="JABELV010000060">
    <property type="protein sequence ID" value="KAG7544295.1"/>
    <property type="molecule type" value="Genomic_DNA"/>
</dbReference>
<dbReference type="InterPro" id="IPR000432">
    <property type="entry name" value="DNA_mismatch_repair_MutS_C"/>
</dbReference>
<name>A0A8K0NNC1_9TREE</name>
<comment type="subunit">
    <text evidence="11">Heterodimer consisting of MSH2-MSH3 (MutS beta). Forms a ternary complex with MutL alpha (MLH1-PMS1).</text>
</comment>
<dbReference type="Pfam" id="PF05190">
    <property type="entry name" value="MutS_IV"/>
    <property type="match status" value="1"/>
</dbReference>
<comment type="similarity">
    <text evidence="2">Belongs to the DNA mismatch repair MutS family. MSH3 subfamily.</text>
</comment>
<evidence type="ECO:0000256" key="9">
    <source>
        <dbReference type="ARBA" id="ARBA00023242"/>
    </source>
</evidence>
<evidence type="ECO:0000259" key="15">
    <source>
        <dbReference type="SMART" id="SM00533"/>
    </source>
</evidence>
<organism evidence="16 17">
    <name type="scientific">Filobasidium floriforme</name>
    <dbReference type="NCBI Taxonomy" id="5210"/>
    <lineage>
        <taxon>Eukaryota</taxon>
        <taxon>Fungi</taxon>
        <taxon>Dikarya</taxon>
        <taxon>Basidiomycota</taxon>
        <taxon>Agaricomycotina</taxon>
        <taxon>Tremellomycetes</taxon>
        <taxon>Filobasidiales</taxon>
        <taxon>Filobasidiaceae</taxon>
        <taxon>Filobasidium</taxon>
    </lineage>
</organism>
<evidence type="ECO:0000256" key="12">
    <source>
        <dbReference type="ARBA" id="ARBA00029792"/>
    </source>
</evidence>
<dbReference type="InterPro" id="IPR007861">
    <property type="entry name" value="DNA_mismatch_repair_MutS_clamp"/>
</dbReference>
<dbReference type="Gene3D" id="3.40.1170.10">
    <property type="entry name" value="DNA repair protein MutS, domain I"/>
    <property type="match status" value="1"/>
</dbReference>
<dbReference type="InterPro" id="IPR017261">
    <property type="entry name" value="DNA_mismatch_repair_MutS/MSH"/>
</dbReference>
<dbReference type="Pfam" id="PF05192">
    <property type="entry name" value="MutS_III"/>
    <property type="match status" value="1"/>
</dbReference>
<dbReference type="InterPro" id="IPR016151">
    <property type="entry name" value="DNA_mismatch_repair_MutS_N"/>
</dbReference>
<dbReference type="SUPFAM" id="SSF48334">
    <property type="entry name" value="DNA repair protein MutS, domain III"/>
    <property type="match status" value="1"/>
</dbReference>
<evidence type="ECO:0000256" key="11">
    <source>
        <dbReference type="ARBA" id="ARBA00025902"/>
    </source>
</evidence>
<dbReference type="Pfam" id="PF00488">
    <property type="entry name" value="MutS_V"/>
    <property type="match status" value="1"/>
</dbReference>
<dbReference type="SUPFAM" id="SSF52540">
    <property type="entry name" value="P-loop containing nucleoside triphosphate hydrolases"/>
    <property type="match status" value="1"/>
</dbReference>
<gene>
    <name evidence="16" type="ORF">FFLO_03334</name>
</gene>
<dbReference type="Gene3D" id="3.40.50.300">
    <property type="entry name" value="P-loop containing nucleotide triphosphate hydrolases"/>
    <property type="match status" value="1"/>
</dbReference>
<dbReference type="PANTHER" id="PTHR11361">
    <property type="entry name" value="DNA MISMATCH REPAIR PROTEIN MUTS FAMILY MEMBER"/>
    <property type="match status" value="1"/>
</dbReference>
<protein>
    <recommendedName>
        <fullName evidence="3 13">DNA mismatch repair protein MSH3</fullName>
    </recommendedName>
    <alternativeName>
        <fullName evidence="3 13">DNA mismatch repair protein MSH3</fullName>
    </alternativeName>
    <alternativeName>
        <fullName evidence="12">MutS protein homolog 3</fullName>
    </alternativeName>
</protein>
<sequence>MPPKVKKEVDQPSISSFFKPAANAAASSSSRTTPSDSQNVARTPKRRKLGSPSKVEIAPIEIDSEASSDVEIQHIASRNDGDLQEDVVIPVLQAVHRTKTSLQQNYRDQHSIASPGHPGLSKYTAPAYLQQPDDQHLDINGSNDPSASRLPFPLLMAQEKDALSQIDELEEKERKRRHERWQTRIGQGLVAPRRNSLPLDQAEEEDMNGQEAEFEMLGDEEEDEDMTTGRAGSKKTKTKAGAGTSKSVKPSKGKKKEEVGPSGMTYTPLEKQFMDIKAANPDVLLAMEVGYKFKFHGEDAKIASRELGIACFPMRNFYSASIPVHRVHIHVKKLIARGHKVGVVRQTETAALKAVGDNRNKPFERAMTNLYTAATYVDDSSLNDDDLLTDPARSTNAFVCITESNAGGNGTDDQVRISMLGVVIGTGDVTYDDFKDTHLRNELETRLTHMSPTEILLPEKPLSRSTERVIASWIDRSESTTGTGTRLERRPFAKGRDKALKAISRFYQESVAKDPVDSSYVDLLSDNEDGQDGAKAGAVASQPDVEKRLSQLEKLPDGISSCTAASIEHLQRFGLADALLHVETFSEFTTRSTMLLSANTLINLEIYRNQTDYGSKGSLLWLMDHTRTKMGKRLLRDWIGRPLVNVDLLEERLDAVTEIKDNASLTLEKLKGLLKGSIPDLGRGMSRIQYGRATPGEVATILVAFQRLAEEFQPDMPTGMPNSTLLARIAQSFPKIKEPVSRLLSEIDIRKARTDKPEDMFKNVDTYPKIAQARQAIEDSEALLDGHLKDIRRDLKMGALQYVTVAGIEHLIELRLKHAVPDNWIKISSTKHVARYHTPFIVAKLKELEQGKETLIAAGKEAFLDWQVRISQHYDTLREATLSLATFDCLMSMAKVAIGSGSEYCRPSFVRGGRLLDLRDVRHPMSEALMDDYVANDIKFSDETSRLAILTGPNMAGKTSFTRAVALCLIMAQIGSYVPCSRAELSVHDAVWT</sequence>
<dbReference type="InterPro" id="IPR007695">
    <property type="entry name" value="DNA_mismatch_repair_MutS-lik_N"/>
</dbReference>
<dbReference type="SUPFAM" id="SSF55271">
    <property type="entry name" value="DNA repair protein MutS, domain I"/>
    <property type="match status" value="1"/>
</dbReference>
<evidence type="ECO:0000256" key="14">
    <source>
        <dbReference type="SAM" id="MobiDB-lite"/>
    </source>
</evidence>
<feature type="region of interest" description="Disordered" evidence="14">
    <location>
        <begin position="170"/>
        <end position="263"/>
    </location>
</feature>
<evidence type="ECO:0000256" key="8">
    <source>
        <dbReference type="ARBA" id="ARBA00023204"/>
    </source>
</evidence>
<keyword evidence="4" id="KW-0547">Nucleotide-binding</keyword>
<dbReference type="InterPro" id="IPR036187">
    <property type="entry name" value="DNA_mismatch_repair_MutS_sf"/>
</dbReference>
<dbReference type="Gene3D" id="3.30.420.110">
    <property type="entry name" value="MutS, connector domain"/>
    <property type="match status" value="1"/>
</dbReference>
<evidence type="ECO:0000256" key="4">
    <source>
        <dbReference type="ARBA" id="ARBA00022741"/>
    </source>
</evidence>
<feature type="compositionally biased region" description="Low complexity" evidence="14">
    <location>
        <begin position="15"/>
        <end position="37"/>
    </location>
</feature>
<comment type="subcellular location">
    <subcellularLocation>
        <location evidence="1">Nucleus</location>
    </subcellularLocation>
</comment>
<feature type="compositionally biased region" description="Low complexity" evidence="14">
    <location>
        <begin position="239"/>
        <end position="248"/>
    </location>
</feature>
<accession>A0A8K0NNC1</accession>
<reference evidence="16" key="1">
    <citation type="submission" date="2020-04" db="EMBL/GenBank/DDBJ databases">
        <title>Analysis of mating type loci in Filobasidium floriforme.</title>
        <authorList>
            <person name="Nowrousian M."/>
        </authorList>
    </citation>
    <scope>NUCLEOTIDE SEQUENCE</scope>
    <source>
        <strain evidence="16">CBS 6242</strain>
    </source>
</reference>
<evidence type="ECO:0000256" key="5">
    <source>
        <dbReference type="ARBA" id="ARBA00022763"/>
    </source>
</evidence>
<dbReference type="PIRSF" id="PIRSF037677">
    <property type="entry name" value="DNA_mis_repair_Msh6"/>
    <property type="match status" value="1"/>
</dbReference>
<keyword evidence="8" id="KW-0234">DNA repair</keyword>
<dbReference type="GO" id="GO:0006312">
    <property type="term" value="P:mitotic recombination"/>
    <property type="evidence" value="ECO:0007669"/>
    <property type="project" value="TreeGrafter"/>
</dbReference>
<dbReference type="Gene3D" id="1.10.1420.10">
    <property type="match status" value="2"/>
</dbReference>
<dbReference type="InterPro" id="IPR027417">
    <property type="entry name" value="P-loop_NTPase"/>
</dbReference>
<feature type="region of interest" description="Disordered" evidence="14">
    <location>
        <begin position="1"/>
        <end position="62"/>
    </location>
</feature>
<evidence type="ECO:0000256" key="10">
    <source>
        <dbReference type="ARBA" id="ARBA00025373"/>
    </source>
</evidence>
<dbReference type="Proteomes" id="UP000812966">
    <property type="component" value="Unassembled WGS sequence"/>
</dbReference>
<dbReference type="FunFam" id="1.10.1420.10:FF:000004">
    <property type="entry name" value="DNA mismatch repair protein Msh3"/>
    <property type="match status" value="1"/>
</dbReference>
<dbReference type="InterPro" id="IPR007696">
    <property type="entry name" value="DNA_mismatch_repair_MutS_core"/>
</dbReference>
<feature type="domain" description="DNA mismatch repair protein MutS core" evidence="15">
    <location>
        <begin position="614"/>
        <end position="929"/>
    </location>
</feature>
<dbReference type="PANTHER" id="PTHR11361:SF122">
    <property type="entry name" value="DNA MISMATCH REPAIR PROTEIN MSH3"/>
    <property type="match status" value="1"/>
</dbReference>
<dbReference type="SMART" id="SM00533">
    <property type="entry name" value="MUTSd"/>
    <property type="match status" value="1"/>
</dbReference>
<dbReference type="FunFam" id="3.40.1170.10:FF:000004">
    <property type="entry name" value="DNA mismatch repair protein"/>
    <property type="match status" value="1"/>
</dbReference>
<dbReference type="GO" id="GO:0006298">
    <property type="term" value="P:mismatch repair"/>
    <property type="evidence" value="ECO:0007669"/>
    <property type="project" value="InterPro"/>
</dbReference>
<feature type="compositionally biased region" description="Basic and acidic residues" evidence="14">
    <location>
        <begin position="1"/>
        <end position="10"/>
    </location>
</feature>
<dbReference type="GO" id="GO:0140664">
    <property type="term" value="F:ATP-dependent DNA damage sensor activity"/>
    <property type="evidence" value="ECO:0007669"/>
    <property type="project" value="InterPro"/>
</dbReference>
<proteinExistence type="inferred from homology"/>
<evidence type="ECO:0000313" key="16">
    <source>
        <dbReference type="EMBL" id="KAG7544295.1"/>
    </source>
</evidence>
<evidence type="ECO:0000256" key="3">
    <source>
        <dbReference type="ARBA" id="ARBA00022151"/>
    </source>
</evidence>
<evidence type="ECO:0000256" key="2">
    <source>
        <dbReference type="ARBA" id="ARBA00007094"/>
    </source>
</evidence>